<dbReference type="GO" id="GO:0006508">
    <property type="term" value="P:proteolysis"/>
    <property type="evidence" value="ECO:0007669"/>
    <property type="project" value="InterPro"/>
</dbReference>
<evidence type="ECO:0000256" key="9">
    <source>
        <dbReference type="ARBA" id="ARBA00022963"/>
    </source>
</evidence>
<name>A0A4U5V510_COLLU</name>
<dbReference type="InterPro" id="IPR008019">
    <property type="entry name" value="Apo-CII"/>
</dbReference>
<comment type="function">
    <text evidence="14">Component of chylomicrons, very low-density lipoproteins (VLDL), low-density lipoproteins (LDL), and high-density lipoproteins (HDL) in plasma. Plays an important role in lipoprotein metabolism as an activator of lipoprotein lipase.</text>
</comment>
<dbReference type="GO" id="GO:0043274">
    <property type="term" value="F:phospholipase binding"/>
    <property type="evidence" value="ECO:0007669"/>
    <property type="project" value="TreeGrafter"/>
</dbReference>
<keyword evidence="8 14" id="KW-0345">HDL</keyword>
<dbReference type="GO" id="GO:0042627">
    <property type="term" value="C:chylomicron"/>
    <property type="evidence" value="ECO:0007669"/>
    <property type="project" value="UniProtKB-UniRule"/>
</dbReference>
<evidence type="ECO:0000256" key="7">
    <source>
        <dbReference type="ARBA" id="ARBA00022710"/>
    </source>
</evidence>
<dbReference type="GO" id="GO:0016004">
    <property type="term" value="F:phospholipase activator activity"/>
    <property type="evidence" value="ECO:0007669"/>
    <property type="project" value="TreeGrafter"/>
</dbReference>
<evidence type="ECO:0000256" key="14">
    <source>
        <dbReference type="RuleBase" id="RU368054"/>
    </source>
</evidence>
<dbReference type="Gene3D" id="1.10.1440.10">
    <property type="entry name" value="Apolipoprotein C-II"/>
    <property type="match status" value="1"/>
</dbReference>
<keyword evidence="14 15" id="KW-0732">Signal</keyword>
<dbReference type="InterPro" id="IPR043504">
    <property type="entry name" value="Peptidase_S1_PA_chymotrypsin"/>
</dbReference>
<comment type="subcellular location">
    <subcellularLocation>
        <location evidence="1 14">Secreted</location>
    </subcellularLocation>
</comment>
<dbReference type="SUPFAM" id="SSF50494">
    <property type="entry name" value="Trypsin-like serine proteases"/>
    <property type="match status" value="1"/>
</dbReference>
<dbReference type="GO" id="GO:0034362">
    <property type="term" value="C:low-density lipoprotein particle"/>
    <property type="evidence" value="ECO:0007669"/>
    <property type="project" value="UniProtKB-UniRule"/>
</dbReference>
<dbReference type="GO" id="GO:0034361">
    <property type="term" value="C:very-low-density lipoprotein particle"/>
    <property type="evidence" value="ECO:0007669"/>
    <property type="project" value="UniProtKB-UniRule"/>
</dbReference>
<evidence type="ECO:0000256" key="5">
    <source>
        <dbReference type="ARBA" id="ARBA00022513"/>
    </source>
</evidence>
<dbReference type="Pfam" id="PF05355">
    <property type="entry name" value="Apo-CII"/>
    <property type="match status" value="1"/>
</dbReference>
<keyword evidence="12 14" id="KW-0850">VLDL</keyword>
<evidence type="ECO:0000256" key="4">
    <source>
        <dbReference type="ARBA" id="ARBA00022448"/>
    </source>
</evidence>
<evidence type="ECO:0000256" key="12">
    <source>
        <dbReference type="ARBA" id="ARBA00023313"/>
    </source>
</evidence>
<evidence type="ECO:0000256" key="3">
    <source>
        <dbReference type="ARBA" id="ARBA00013947"/>
    </source>
</evidence>
<evidence type="ECO:0000256" key="13">
    <source>
        <dbReference type="ARBA" id="ARBA00031176"/>
    </source>
</evidence>
<evidence type="ECO:0000256" key="15">
    <source>
        <dbReference type="SAM" id="SignalP"/>
    </source>
</evidence>
<evidence type="ECO:0000256" key="1">
    <source>
        <dbReference type="ARBA" id="ARBA00004613"/>
    </source>
</evidence>
<dbReference type="PANTHER" id="PTHR16566:SF0">
    <property type="entry name" value="APOLIPOPROTEIN C-II"/>
    <property type="match status" value="1"/>
</dbReference>
<keyword evidence="6 14" id="KW-0964">Secreted</keyword>
<accession>A0A4U5V510</accession>
<evidence type="ECO:0000313" key="17">
    <source>
        <dbReference type="Proteomes" id="UP000298787"/>
    </source>
</evidence>
<reference evidence="16 17" key="1">
    <citation type="submission" date="2019-01" db="EMBL/GenBank/DDBJ databases">
        <title>Genome Assembly of Collichthys lucidus.</title>
        <authorList>
            <person name="Cai M."/>
            <person name="Xiao S."/>
        </authorList>
    </citation>
    <scope>NUCLEOTIDE SEQUENCE [LARGE SCALE GENOMIC DNA]</scope>
    <source>
        <strain evidence="16">JT15FE1705JMU</strain>
        <tissue evidence="16">Muscle</tissue>
    </source>
</reference>
<dbReference type="STRING" id="240159.A0A4U5V510"/>
<evidence type="ECO:0000313" key="16">
    <source>
        <dbReference type="EMBL" id="TKS82340.1"/>
    </source>
</evidence>
<dbReference type="GO" id="GO:0006869">
    <property type="term" value="P:lipid transport"/>
    <property type="evidence" value="ECO:0007669"/>
    <property type="project" value="UniProtKB-UniRule"/>
</dbReference>
<dbReference type="EMBL" id="CM014091">
    <property type="protein sequence ID" value="TKS82340.1"/>
    <property type="molecule type" value="Genomic_DNA"/>
</dbReference>
<dbReference type="GO" id="GO:0004252">
    <property type="term" value="F:serine-type endopeptidase activity"/>
    <property type="evidence" value="ECO:0007669"/>
    <property type="project" value="InterPro"/>
</dbReference>
<dbReference type="InterPro" id="IPR023121">
    <property type="entry name" value="ApoC-II_dom_sf"/>
</dbReference>
<feature type="signal peptide" evidence="15">
    <location>
        <begin position="1"/>
        <end position="20"/>
    </location>
</feature>
<keyword evidence="5 14" id="KW-0162">Chylomicron</keyword>
<dbReference type="Gene3D" id="2.40.10.10">
    <property type="entry name" value="Trypsin-like serine proteases"/>
    <property type="match status" value="1"/>
</dbReference>
<dbReference type="GO" id="GO:0060697">
    <property type="term" value="P:positive regulation of phospholipid catabolic process"/>
    <property type="evidence" value="ECO:0007669"/>
    <property type="project" value="TreeGrafter"/>
</dbReference>
<feature type="chain" id="PRO_5021033888" description="Apolipoprotein C-II" evidence="15">
    <location>
        <begin position="21"/>
        <end position="204"/>
    </location>
</feature>
<evidence type="ECO:0000256" key="10">
    <source>
        <dbReference type="ARBA" id="ARBA00023055"/>
    </source>
</evidence>
<evidence type="ECO:0000256" key="6">
    <source>
        <dbReference type="ARBA" id="ARBA00022525"/>
    </source>
</evidence>
<evidence type="ECO:0000256" key="2">
    <source>
        <dbReference type="ARBA" id="ARBA00007221"/>
    </source>
</evidence>
<dbReference type="AlphaFoldDB" id="A0A4U5V510"/>
<proteinExistence type="inferred from homology"/>
<dbReference type="GO" id="GO:0034364">
    <property type="term" value="C:high-density lipoprotein particle"/>
    <property type="evidence" value="ECO:0007669"/>
    <property type="project" value="UniProtKB-KW"/>
</dbReference>
<keyword evidence="17" id="KW-1185">Reference proteome</keyword>
<gene>
    <name evidence="16" type="ORF">D9C73_016449</name>
</gene>
<comment type="similarity">
    <text evidence="2 14">Belongs to the apolipoprotein C2 family.</text>
</comment>
<keyword evidence="7 14" id="KW-0427">LDL</keyword>
<keyword evidence="10 14" id="KW-0445">Lipid transport</keyword>
<keyword evidence="4 14" id="KW-0813">Transport</keyword>
<protein>
    <recommendedName>
        <fullName evidence="3 14">Apolipoprotein C-II</fullName>
        <shortName evidence="14">Apo-CII</shortName>
        <shortName evidence="14">ApoC-II</shortName>
    </recommendedName>
    <alternativeName>
        <fullName evidence="13 14">Apolipoprotein C2</fullName>
    </alternativeName>
</protein>
<evidence type="ECO:0000256" key="11">
    <source>
        <dbReference type="ARBA" id="ARBA00023098"/>
    </source>
</evidence>
<organism evidence="16 17">
    <name type="scientific">Collichthys lucidus</name>
    <name type="common">Big head croaker</name>
    <name type="synonym">Sciaena lucida</name>
    <dbReference type="NCBI Taxonomy" id="240159"/>
    <lineage>
        <taxon>Eukaryota</taxon>
        <taxon>Metazoa</taxon>
        <taxon>Chordata</taxon>
        <taxon>Craniata</taxon>
        <taxon>Vertebrata</taxon>
        <taxon>Euteleostomi</taxon>
        <taxon>Actinopterygii</taxon>
        <taxon>Neopterygii</taxon>
        <taxon>Teleostei</taxon>
        <taxon>Neoteleostei</taxon>
        <taxon>Acanthomorphata</taxon>
        <taxon>Eupercaria</taxon>
        <taxon>Sciaenidae</taxon>
        <taxon>Collichthys</taxon>
    </lineage>
</organism>
<dbReference type="Proteomes" id="UP000298787">
    <property type="component" value="Chromosome 14"/>
</dbReference>
<evidence type="ECO:0000256" key="8">
    <source>
        <dbReference type="ARBA" id="ARBA00022850"/>
    </source>
</evidence>
<dbReference type="PANTHER" id="PTHR16566">
    <property type="entry name" value="APOLIPOPROTEIN C-II"/>
    <property type="match status" value="1"/>
</dbReference>
<sequence length="204" mass="22160">MNKLLVITVLVALLALSAESFRVPREADEDQGTVAKVTGTMKNYYDSAVNAASGYLERIKGLKLEEKAKNLYTDSATVVSTYAGIVQDQLMHMFRTESDDAVASLGEHDITVEEATEQHIRVAACNSSQSLPLKPPQPHDGPFGRTCSASTKYVQPIPLPRRCLQPGETCYVCGWGSTIPNELGDRRQAEGLTLATGMSLQKTV</sequence>
<dbReference type="InterPro" id="IPR009003">
    <property type="entry name" value="Peptidase_S1_PA"/>
</dbReference>
<dbReference type="GO" id="GO:0016042">
    <property type="term" value="P:lipid catabolic process"/>
    <property type="evidence" value="ECO:0007669"/>
    <property type="project" value="UniProtKB-UniRule"/>
</dbReference>
<keyword evidence="11 14" id="KW-0443">Lipid metabolism</keyword>
<keyword evidence="9 14" id="KW-0442">Lipid degradation</keyword>